<feature type="region of interest" description="Disordered" evidence="1">
    <location>
        <begin position="21"/>
        <end position="148"/>
    </location>
</feature>
<name>A0A6J5LFE3_9CAUD</name>
<sequence length="371" mass="40510">MKDFRSLEQKIRAMYEGKVPDNWEENSKSKRAATAKKVANDAMDHDKTDKIIPHVPKITEAAKDDDNDADNKPKAKKSDNDGDADNMDAKEIKGGKTDVDLNPKTDDKTEGENDDDKASKSAKNKANKDIGQKGVKEMHNPTKNFGLSDSLVEAARKVMSPVKEEAEGIDEGNPVNKIKKNFAAISIGADAARKGDERFNKKIRTSVAAKMLGRQIQKEEAIDEEQLDELSPKTLYSYGSKAHNQVIKTGMGLSKRQGGLRTKGVSLEDGKRKMANRKAGVELAHKKAQGKANEEVVAEGPTSPVVKSKDKYDVSDMVAKFKAKGGEVTKGKTAAAYGAKVPKRTKAMREDVELSADEMARIEAIIAEINL</sequence>
<feature type="compositionally biased region" description="Basic and acidic residues" evidence="1">
    <location>
        <begin position="126"/>
        <end position="140"/>
    </location>
</feature>
<gene>
    <name evidence="2" type="ORF">UFOVP132_197</name>
</gene>
<proteinExistence type="predicted"/>
<evidence type="ECO:0000313" key="2">
    <source>
        <dbReference type="EMBL" id="CAB4131660.1"/>
    </source>
</evidence>
<reference evidence="2" key="1">
    <citation type="submission" date="2020-04" db="EMBL/GenBank/DDBJ databases">
        <authorList>
            <person name="Chiriac C."/>
            <person name="Salcher M."/>
            <person name="Ghai R."/>
            <person name="Kavagutti S V."/>
        </authorList>
    </citation>
    <scope>NUCLEOTIDE SEQUENCE</scope>
</reference>
<dbReference type="EMBL" id="LR796247">
    <property type="protein sequence ID" value="CAB4131660.1"/>
    <property type="molecule type" value="Genomic_DNA"/>
</dbReference>
<feature type="region of interest" description="Disordered" evidence="1">
    <location>
        <begin position="286"/>
        <end position="309"/>
    </location>
</feature>
<evidence type="ECO:0000256" key="1">
    <source>
        <dbReference type="SAM" id="MobiDB-lite"/>
    </source>
</evidence>
<accession>A0A6J5LFE3</accession>
<feature type="compositionally biased region" description="Basic and acidic residues" evidence="1">
    <location>
        <begin position="60"/>
        <end position="80"/>
    </location>
</feature>
<organism evidence="2">
    <name type="scientific">uncultured Caudovirales phage</name>
    <dbReference type="NCBI Taxonomy" id="2100421"/>
    <lineage>
        <taxon>Viruses</taxon>
        <taxon>Duplodnaviria</taxon>
        <taxon>Heunggongvirae</taxon>
        <taxon>Uroviricota</taxon>
        <taxon>Caudoviricetes</taxon>
        <taxon>Peduoviridae</taxon>
        <taxon>Maltschvirus</taxon>
        <taxon>Maltschvirus maltsch</taxon>
    </lineage>
</organism>
<feature type="compositionally biased region" description="Basic and acidic residues" evidence="1">
    <location>
        <begin position="87"/>
        <end position="119"/>
    </location>
</feature>
<protein>
    <submittedName>
        <fullName evidence="2">Uncharacterized protein</fullName>
    </submittedName>
</protein>
<feature type="compositionally biased region" description="Basic and acidic residues" evidence="1">
    <location>
        <begin position="38"/>
        <end position="52"/>
    </location>
</feature>